<gene>
    <name evidence="4" type="ORF">SPIL2461_LOCUS4839</name>
</gene>
<dbReference type="AlphaFoldDB" id="A0A812LRN9"/>
<sequence>MSFPMQEVARNVLRVAKPEGIPIFHGWNGQPLRVPPEEYKRRLEAVRKFMDVDGIGLLVVVQPEDLYYLTGLYTIGDSAPQALVLPKDAPPFLVARLIEFDLVPKLSWVAEVYTCPDSASIHDVFCHAVSQCLHPNCNLGLQLASISAAHYLRLRTFFAAYQILDASKTVESARLQKFEFEQECIRAASAMSEAALQKALNSLKPNLLLSDLHAETYAALIAAGSEVPGYVPIVRSTDPSGHGSWMPAETVRPGHLVFLEHSACKFGHHAPLMRTAFMLGEGDSAPPTWLLEAERLIQKTFEVCLPLMVPGAKAKDIDKVGRDIMLSNTSDLKMSARLAYSTGSTATQPTGHAGWGDADFSLVGNNEAELQENMTFHFIPWFQKYSEPSGALGLSDTVLVTAEGGKRFGALPLKMTVLNPDGRLLMPKNVNLFGAYLQNVSRKIQRGFRKSQMTRVVPVKAYGRPPSFSSQMALWGADDFNYRTRKRWTGRWTRKLIYPLNYKKDFHSDALNTTIYNLRVTPSAMYQMDDAGGFDNYVLRTPPQELRSATGEKMREVMYWYMRNPQVKAWGLPWKVFLRKKSRQDPEFTRYVHEAKKEASGQWMAKQHAKFSPYYLPAQGYMHPARQEFMEGSVQPELNLWWRDSPQLTAAFRRRLGEAKSFEEAHADHREPNSFRYGQTFGGGGKNNVAVHKRSKTHRYRFLRPY</sequence>
<evidence type="ECO:0000313" key="5">
    <source>
        <dbReference type="Proteomes" id="UP000649617"/>
    </source>
</evidence>
<dbReference type="SUPFAM" id="SSF53092">
    <property type="entry name" value="Creatinase/prolidase N-terminal domain"/>
    <property type="match status" value="1"/>
</dbReference>
<feature type="region of interest" description="Disordered" evidence="1">
    <location>
        <begin position="667"/>
        <end position="689"/>
    </location>
</feature>
<dbReference type="Pfam" id="PF01321">
    <property type="entry name" value="Creatinase_N"/>
    <property type="match status" value="1"/>
</dbReference>
<evidence type="ECO:0000259" key="2">
    <source>
        <dbReference type="Pfam" id="PF00557"/>
    </source>
</evidence>
<dbReference type="PANTHER" id="PTHR46112">
    <property type="entry name" value="AMINOPEPTIDASE"/>
    <property type="match status" value="1"/>
</dbReference>
<dbReference type="InterPro" id="IPR050659">
    <property type="entry name" value="Peptidase_M24B"/>
</dbReference>
<dbReference type="OrthoDB" id="361870at2759"/>
<dbReference type="InterPro" id="IPR029149">
    <property type="entry name" value="Creatin/AminoP/Spt16_N"/>
</dbReference>
<dbReference type="Proteomes" id="UP000649617">
    <property type="component" value="Unassembled WGS sequence"/>
</dbReference>
<reference evidence="4" key="1">
    <citation type="submission" date="2021-02" db="EMBL/GenBank/DDBJ databases">
        <authorList>
            <person name="Dougan E. K."/>
            <person name="Rhodes N."/>
            <person name="Thang M."/>
            <person name="Chan C."/>
        </authorList>
    </citation>
    <scope>NUCLEOTIDE SEQUENCE</scope>
</reference>
<feature type="domain" description="Creatinase N-terminal" evidence="3">
    <location>
        <begin position="42"/>
        <end position="175"/>
    </location>
</feature>
<dbReference type="PANTHER" id="PTHR46112:SF2">
    <property type="entry name" value="XAA-PRO AMINOPEPTIDASE P-RELATED"/>
    <property type="match status" value="1"/>
</dbReference>
<dbReference type="InterPro" id="IPR000994">
    <property type="entry name" value="Pept_M24"/>
</dbReference>
<evidence type="ECO:0000313" key="4">
    <source>
        <dbReference type="EMBL" id="CAE7250965.1"/>
    </source>
</evidence>
<dbReference type="InterPro" id="IPR036005">
    <property type="entry name" value="Creatinase/aminopeptidase-like"/>
</dbReference>
<dbReference type="CDD" id="cd01066">
    <property type="entry name" value="APP_MetAP"/>
    <property type="match status" value="1"/>
</dbReference>
<evidence type="ECO:0008006" key="6">
    <source>
        <dbReference type="Google" id="ProtNLM"/>
    </source>
</evidence>
<name>A0A812LRN9_SYMPI</name>
<keyword evidence="5" id="KW-1185">Reference proteome</keyword>
<protein>
    <recommendedName>
        <fullName evidence="6">Creatinase N-terminal domain-containing protein</fullName>
    </recommendedName>
</protein>
<comment type="caution">
    <text evidence="4">The sequence shown here is derived from an EMBL/GenBank/DDBJ whole genome shotgun (WGS) entry which is preliminary data.</text>
</comment>
<organism evidence="4 5">
    <name type="scientific">Symbiodinium pilosum</name>
    <name type="common">Dinoflagellate</name>
    <dbReference type="NCBI Taxonomy" id="2952"/>
    <lineage>
        <taxon>Eukaryota</taxon>
        <taxon>Sar</taxon>
        <taxon>Alveolata</taxon>
        <taxon>Dinophyceae</taxon>
        <taxon>Suessiales</taxon>
        <taxon>Symbiodiniaceae</taxon>
        <taxon>Symbiodinium</taxon>
    </lineage>
</organism>
<feature type="domain" description="Peptidase M24" evidence="2">
    <location>
        <begin position="183"/>
        <end position="402"/>
    </location>
</feature>
<dbReference type="Pfam" id="PF00557">
    <property type="entry name" value="Peptidase_M24"/>
    <property type="match status" value="1"/>
</dbReference>
<dbReference type="Gene3D" id="3.40.350.10">
    <property type="entry name" value="Creatinase/prolidase N-terminal domain"/>
    <property type="match status" value="1"/>
</dbReference>
<evidence type="ECO:0000256" key="1">
    <source>
        <dbReference type="SAM" id="MobiDB-lite"/>
    </source>
</evidence>
<dbReference type="SUPFAM" id="SSF55920">
    <property type="entry name" value="Creatinase/aminopeptidase"/>
    <property type="match status" value="1"/>
</dbReference>
<accession>A0A812LRN9</accession>
<proteinExistence type="predicted"/>
<dbReference type="EMBL" id="CAJNIZ010006557">
    <property type="protein sequence ID" value="CAE7250965.1"/>
    <property type="molecule type" value="Genomic_DNA"/>
</dbReference>
<evidence type="ECO:0000259" key="3">
    <source>
        <dbReference type="Pfam" id="PF01321"/>
    </source>
</evidence>
<dbReference type="Gene3D" id="3.90.230.10">
    <property type="entry name" value="Creatinase/methionine aminopeptidase superfamily"/>
    <property type="match status" value="1"/>
</dbReference>
<dbReference type="InterPro" id="IPR000587">
    <property type="entry name" value="Creatinase_N"/>
</dbReference>